<accession>A0A0N1EWL1</accession>
<reference evidence="1 2" key="1">
    <citation type="submission" date="2015-08" db="EMBL/GenBank/DDBJ databases">
        <title>Draft Genome Sequence of Pseudoalteromonas porphyrae UCD-SED14.</title>
        <authorList>
            <person name="Coil D.A."/>
            <person name="Jospin G."/>
            <person name="Lee R.D."/>
            <person name="Eisen J.A."/>
        </authorList>
    </citation>
    <scope>NUCLEOTIDE SEQUENCE [LARGE SCALE GENOMIC DNA]</scope>
    <source>
        <strain evidence="1 2">UCD-SED14</strain>
    </source>
</reference>
<keyword evidence="2" id="KW-1185">Reference proteome</keyword>
<comment type="caution">
    <text evidence="1">The sequence shown here is derived from an EMBL/GenBank/DDBJ whole genome shotgun (WGS) entry which is preliminary data.</text>
</comment>
<dbReference type="PATRIC" id="fig|187330.3.peg.2777"/>
<sequence>MRDFSNSLTGYVILTEYTLFIINESHTFFVEKNHPMINALFLLAAAKHPLDKLAKLITLLKGLQNLPSTESGYKNGHQLDPRLTHALSYIPKPPQDASFSWN</sequence>
<proteinExistence type="predicted"/>
<gene>
    <name evidence="1" type="ORF">ADS77_05080</name>
</gene>
<organism evidence="1 2">
    <name type="scientific">Pseudoalteromonas porphyrae</name>
    <dbReference type="NCBI Taxonomy" id="187330"/>
    <lineage>
        <taxon>Bacteria</taxon>
        <taxon>Pseudomonadati</taxon>
        <taxon>Pseudomonadota</taxon>
        <taxon>Gammaproteobacteria</taxon>
        <taxon>Alteromonadales</taxon>
        <taxon>Pseudoalteromonadaceae</taxon>
        <taxon>Pseudoalteromonas</taxon>
    </lineage>
</organism>
<protein>
    <submittedName>
        <fullName evidence="1">Uncharacterized protein</fullName>
    </submittedName>
</protein>
<dbReference type="EMBL" id="LHPH01000004">
    <property type="protein sequence ID" value="KPH64647.1"/>
    <property type="molecule type" value="Genomic_DNA"/>
</dbReference>
<name>A0A0N1EWL1_9GAMM</name>
<dbReference type="AlphaFoldDB" id="A0A0N1EWL1"/>
<evidence type="ECO:0000313" key="2">
    <source>
        <dbReference type="Proteomes" id="UP000037848"/>
    </source>
</evidence>
<evidence type="ECO:0000313" key="1">
    <source>
        <dbReference type="EMBL" id="KPH64647.1"/>
    </source>
</evidence>
<dbReference type="Proteomes" id="UP000037848">
    <property type="component" value="Unassembled WGS sequence"/>
</dbReference>